<keyword evidence="3" id="KW-0687">Ribonucleoprotein</keyword>
<reference evidence="5 6" key="1">
    <citation type="journal article" date="2008" name="Nature">
        <title>The genome of the choanoflagellate Monosiga brevicollis and the origin of metazoans.</title>
        <authorList>
            <consortium name="JGI Sequencing"/>
            <person name="King N."/>
            <person name="Westbrook M.J."/>
            <person name="Young S.L."/>
            <person name="Kuo A."/>
            <person name="Abedin M."/>
            <person name="Chapman J."/>
            <person name="Fairclough S."/>
            <person name="Hellsten U."/>
            <person name="Isogai Y."/>
            <person name="Letunic I."/>
            <person name="Marr M."/>
            <person name="Pincus D."/>
            <person name="Putnam N."/>
            <person name="Rokas A."/>
            <person name="Wright K.J."/>
            <person name="Zuzow R."/>
            <person name="Dirks W."/>
            <person name="Good M."/>
            <person name="Goodstein D."/>
            <person name="Lemons D."/>
            <person name="Li W."/>
            <person name="Lyons J.B."/>
            <person name="Morris A."/>
            <person name="Nichols S."/>
            <person name="Richter D.J."/>
            <person name="Salamov A."/>
            <person name="Bork P."/>
            <person name="Lim W.A."/>
            <person name="Manning G."/>
            <person name="Miller W.T."/>
            <person name="McGinnis W."/>
            <person name="Shapiro H."/>
            <person name="Tjian R."/>
            <person name="Grigoriev I.V."/>
            <person name="Rokhsar D."/>
        </authorList>
    </citation>
    <scope>NUCLEOTIDE SEQUENCE [LARGE SCALE GENOMIC DNA]</scope>
    <source>
        <strain evidence="6">MX1 / ATCC 50154</strain>
    </source>
</reference>
<sequence length="111" mass="11976">MAGSKTKKSGESINQKLALVMKSGKYVLGYKSTLKALRSGKAKLVILASNTPPLRKSEIEYYALLSRSLVEHYKGDNIALGTACGKYFRVCTMAITDAGDSDIIRSVADAQ</sequence>
<dbReference type="PROSITE" id="PS00709">
    <property type="entry name" value="RIBOSOMAL_L30E_1"/>
    <property type="match status" value="1"/>
</dbReference>
<dbReference type="HAMAP" id="MF_00481">
    <property type="entry name" value="Ribosomal_eL30"/>
    <property type="match status" value="1"/>
</dbReference>
<dbReference type="STRING" id="81824.A9UYC4"/>
<dbReference type="InterPro" id="IPR039109">
    <property type="entry name" value="Ribosomal_eL30-like"/>
</dbReference>
<keyword evidence="6" id="KW-1185">Reference proteome</keyword>
<dbReference type="KEGG" id="mbr:MONBRDRAFT_7877"/>
<dbReference type="GO" id="GO:0003735">
    <property type="term" value="F:structural constituent of ribosome"/>
    <property type="evidence" value="ECO:0000318"/>
    <property type="project" value="GO_Central"/>
</dbReference>
<dbReference type="NCBIfam" id="NF002172">
    <property type="entry name" value="PRK01018.1"/>
    <property type="match status" value="1"/>
</dbReference>
<dbReference type="SUPFAM" id="SSF55315">
    <property type="entry name" value="L30e-like"/>
    <property type="match status" value="1"/>
</dbReference>
<evidence type="ECO:0000313" key="6">
    <source>
        <dbReference type="Proteomes" id="UP000001357"/>
    </source>
</evidence>
<dbReference type="PANTHER" id="PTHR11449">
    <property type="entry name" value="RIBOSOMAL PROTEIN L30"/>
    <property type="match status" value="1"/>
</dbReference>
<keyword evidence="2" id="KW-0689">Ribosomal protein</keyword>
<accession>A9UYC4</accession>
<evidence type="ECO:0000256" key="1">
    <source>
        <dbReference type="ARBA" id="ARBA00007326"/>
    </source>
</evidence>
<dbReference type="InParanoid" id="A9UYC4"/>
<dbReference type="InterPro" id="IPR004038">
    <property type="entry name" value="Ribosomal_eL8/eL30/eS12/Gad45"/>
</dbReference>
<feature type="domain" description="Ribosomal protein eL8/eL30/eS12/Gadd45" evidence="4">
    <location>
        <begin position="12"/>
        <end position="104"/>
    </location>
</feature>
<dbReference type="Proteomes" id="UP000001357">
    <property type="component" value="Unassembled WGS sequence"/>
</dbReference>
<dbReference type="OMA" id="YFQGGNN"/>
<proteinExistence type="inferred from homology"/>
<dbReference type="GO" id="GO:0022625">
    <property type="term" value="C:cytosolic large ribosomal subunit"/>
    <property type="evidence" value="ECO:0000318"/>
    <property type="project" value="GO_Central"/>
</dbReference>
<dbReference type="AlphaFoldDB" id="A9UYC4"/>
<comment type="similarity">
    <text evidence="1">Belongs to the eukaryotic ribosomal protein eL30 family.</text>
</comment>
<protein>
    <recommendedName>
        <fullName evidence="4">Ribosomal protein eL8/eL30/eS12/Gadd45 domain-containing protein</fullName>
    </recommendedName>
</protein>
<dbReference type="FunFam" id="3.30.1330.30:FF:000001">
    <property type="entry name" value="60S ribosomal protein L30"/>
    <property type="match status" value="1"/>
</dbReference>
<evidence type="ECO:0000256" key="3">
    <source>
        <dbReference type="ARBA" id="ARBA00023274"/>
    </source>
</evidence>
<dbReference type="GeneID" id="5890871"/>
<dbReference type="GO" id="GO:0003723">
    <property type="term" value="F:RNA binding"/>
    <property type="evidence" value="ECO:0000318"/>
    <property type="project" value="GO_Central"/>
</dbReference>
<evidence type="ECO:0000313" key="5">
    <source>
        <dbReference type="EMBL" id="EDQ89580.1"/>
    </source>
</evidence>
<dbReference type="InterPro" id="IPR022991">
    <property type="entry name" value="Ribosomal_eL30_CS"/>
</dbReference>
<dbReference type="InterPro" id="IPR029064">
    <property type="entry name" value="Ribosomal_eL30-like_sf"/>
</dbReference>
<evidence type="ECO:0000256" key="2">
    <source>
        <dbReference type="ARBA" id="ARBA00022980"/>
    </source>
</evidence>
<evidence type="ECO:0000259" key="4">
    <source>
        <dbReference type="Pfam" id="PF01248"/>
    </source>
</evidence>
<gene>
    <name evidence="5" type="ORF">MONBRDRAFT_7877</name>
</gene>
<dbReference type="EMBL" id="CH991550">
    <property type="protein sequence ID" value="EDQ89580.1"/>
    <property type="molecule type" value="Genomic_DNA"/>
</dbReference>
<dbReference type="Pfam" id="PF01248">
    <property type="entry name" value="Ribosomal_L7Ae"/>
    <property type="match status" value="1"/>
</dbReference>
<dbReference type="InterPro" id="IPR000231">
    <property type="entry name" value="Ribosomal_eL30"/>
</dbReference>
<dbReference type="eggNOG" id="KOG2988">
    <property type="taxonomic scope" value="Eukaryota"/>
</dbReference>
<organism evidence="5 6">
    <name type="scientific">Monosiga brevicollis</name>
    <name type="common">Choanoflagellate</name>
    <dbReference type="NCBI Taxonomy" id="81824"/>
    <lineage>
        <taxon>Eukaryota</taxon>
        <taxon>Choanoflagellata</taxon>
        <taxon>Craspedida</taxon>
        <taxon>Salpingoecidae</taxon>
        <taxon>Monosiga</taxon>
    </lineage>
</organism>
<name>A9UYC4_MONBE</name>
<dbReference type="Gene3D" id="3.30.1330.30">
    <property type="match status" value="1"/>
</dbReference>
<dbReference type="FunCoup" id="A9UYC4">
    <property type="interactions" value="1004"/>
</dbReference>
<dbReference type="RefSeq" id="XP_001745609.1">
    <property type="nucleotide sequence ID" value="XM_001745557.1"/>
</dbReference>